<reference evidence="1 2" key="1">
    <citation type="submission" date="2017-07" db="EMBL/GenBank/DDBJ databases">
        <title>Leptospira spp. isolated from tropical soils.</title>
        <authorList>
            <person name="Thibeaux R."/>
            <person name="Iraola G."/>
            <person name="Ferres I."/>
            <person name="Bierque E."/>
            <person name="Girault D."/>
            <person name="Soupe-Gilbert M.-E."/>
            <person name="Picardeau M."/>
            <person name="Goarant C."/>
        </authorList>
    </citation>
    <scope>NUCLEOTIDE SEQUENCE [LARGE SCALE GENOMIC DNA]</scope>
    <source>
        <strain evidence="1 2">FH2-C-A2</strain>
    </source>
</reference>
<gene>
    <name evidence="1" type="ORF">CH371_11500</name>
</gene>
<evidence type="ECO:0000313" key="2">
    <source>
        <dbReference type="Proteomes" id="UP000231912"/>
    </source>
</evidence>
<dbReference type="EMBL" id="NPDT01000004">
    <property type="protein sequence ID" value="PJZ65558.1"/>
    <property type="molecule type" value="Genomic_DNA"/>
</dbReference>
<sequence length="89" mass="9997">MKIPENLDGAKIIEYSIGGGFGIVNDEEFGEIEIFALAICSYNGDSEIYLFSCDRSLNVISDTLHDTIEDAKVFAQKYYDLHNIAWTKP</sequence>
<accession>A0A2M9ZAX1</accession>
<comment type="caution">
    <text evidence="1">The sequence shown here is derived from an EMBL/GenBank/DDBJ whole genome shotgun (WGS) entry which is preliminary data.</text>
</comment>
<dbReference type="Proteomes" id="UP000231912">
    <property type="component" value="Unassembled WGS sequence"/>
</dbReference>
<proteinExistence type="predicted"/>
<dbReference type="RefSeq" id="WP_100759028.1">
    <property type="nucleotide sequence ID" value="NZ_NPDT01000004.1"/>
</dbReference>
<name>A0A2M9ZAX1_9LEPT</name>
<protein>
    <submittedName>
        <fullName evidence="1">Uncharacterized protein</fullName>
    </submittedName>
</protein>
<organism evidence="1 2">
    <name type="scientific">Leptospira wolffii</name>
    <dbReference type="NCBI Taxonomy" id="409998"/>
    <lineage>
        <taxon>Bacteria</taxon>
        <taxon>Pseudomonadati</taxon>
        <taxon>Spirochaetota</taxon>
        <taxon>Spirochaetia</taxon>
        <taxon>Leptospirales</taxon>
        <taxon>Leptospiraceae</taxon>
        <taxon>Leptospira</taxon>
    </lineage>
</organism>
<evidence type="ECO:0000313" key="1">
    <source>
        <dbReference type="EMBL" id="PJZ65558.1"/>
    </source>
</evidence>
<dbReference type="AlphaFoldDB" id="A0A2M9ZAX1"/>